<evidence type="ECO:0000313" key="3">
    <source>
        <dbReference type="EMBL" id="RLJ90108.1"/>
    </source>
</evidence>
<name>A0A497YGM5_9BACL</name>
<dbReference type="InterPro" id="IPR036366">
    <property type="entry name" value="PGBDSf"/>
</dbReference>
<dbReference type="RefSeq" id="WP_121297669.1">
    <property type="nucleotide sequence ID" value="NZ_QBEW01000043.1"/>
</dbReference>
<dbReference type="Gene3D" id="3.40.630.40">
    <property type="entry name" value="Zn-dependent exopeptidases"/>
    <property type="match status" value="1"/>
</dbReference>
<evidence type="ECO:0000256" key="1">
    <source>
        <dbReference type="ARBA" id="ARBA00022801"/>
    </source>
</evidence>
<protein>
    <submittedName>
        <fullName evidence="3">N-acetylmuramoyl-L-alanine amidase</fullName>
    </submittedName>
</protein>
<accession>A0A497YGM5</accession>
<feature type="domain" description="MurNAc-LAA" evidence="2">
    <location>
        <begin position="74"/>
        <end position="191"/>
    </location>
</feature>
<dbReference type="PANTHER" id="PTHR30404:SF0">
    <property type="entry name" value="N-ACETYLMURAMOYL-L-ALANINE AMIDASE AMIC"/>
    <property type="match status" value="1"/>
</dbReference>
<reference evidence="3 4" key="1">
    <citation type="submission" date="2018-10" db="EMBL/GenBank/DDBJ databases">
        <title>Genomic Encyclopedia of Type Strains, Phase IV (KMG-IV): sequencing the most valuable type-strain genomes for metagenomic binning, comparative biology and taxonomic classification.</title>
        <authorList>
            <person name="Goeker M."/>
        </authorList>
    </citation>
    <scope>NUCLEOTIDE SEQUENCE [LARGE SCALE GENOMIC DNA]</scope>
    <source>
        <strain evidence="3 4">DSM 20549</strain>
    </source>
</reference>
<organism evidence="3 4">
    <name type="scientific">Planococcus citreus</name>
    <dbReference type="NCBI Taxonomy" id="1373"/>
    <lineage>
        <taxon>Bacteria</taxon>
        <taxon>Bacillati</taxon>
        <taxon>Bacillota</taxon>
        <taxon>Bacilli</taxon>
        <taxon>Bacillales</taxon>
        <taxon>Caryophanaceae</taxon>
        <taxon>Planococcus</taxon>
    </lineage>
</organism>
<dbReference type="Proteomes" id="UP000280791">
    <property type="component" value="Unassembled WGS sequence"/>
</dbReference>
<dbReference type="AlphaFoldDB" id="A0A497YGM5"/>
<dbReference type="InterPro" id="IPR002508">
    <property type="entry name" value="MurNAc-LAA_cat"/>
</dbReference>
<dbReference type="GO" id="GO:0030288">
    <property type="term" value="C:outer membrane-bounded periplasmic space"/>
    <property type="evidence" value="ECO:0007669"/>
    <property type="project" value="TreeGrafter"/>
</dbReference>
<keyword evidence="4" id="KW-1185">Reference proteome</keyword>
<dbReference type="CDD" id="cd02696">
    <property type="entry name" value="MurNAc-LAA"/>
    <property type="match status" value="1"/>
</dbReference>
<evidence type="ECO:0000313" key="4">
    <source>
        <dbReference type="Proteomes" id="UP000280791"/>
    </source>
</evidence>
<keyword evidence="1" id="KW-0378">Hydrolase</keyword>
<sequence length="374" mass="40786">MPKIIFFAGHDHDTWEKTGGKGVRTNLEADGVYEEFDTNYIIAKGAVELLQKQPGFTVLFPQQDKRRMTLKERVAYANAHGADLMIDVHSNASASRTATGAAAFYWYNSAAGKKVADIFAKHIKANGLPTWSGGTYASQATGWSSFYMLKYSEMPAVLTESFFFTTRSDLENYLLNPKVQKVLMKIHANIALEFFGKKALDTALDSVVLPDGREVVKIGSRGADVKYAQIALGRHGFETDVDSIFGKDTDQKAKAFQEAKGLVVDGIIGAATWAELEKKPQPKPVVSKPAQKEEEDMEQTAVVINGTADAGTATLLAFQLGCGVFFRKDAEKRQVAKEIYIAGGGKGKIKGDKLIDLSGKTRSDTAKNVIAKLK</sequence>
<dbReference type="SMART" id="SM00646">
    <property type="entry name" value="Ami_3"/>
    <property type="match status" value="1"/>
</dbReference>
<dbReference type="PANTHER" id="PTHR30404">
    <property type="entry name" value="N-ACETYLMURAMOYL-L-ALANINE AMIDASE"/>
    <property type="match status" value="1"/>
</dbReference>
<dbReference type="GO" id="GO:0009253">
    <property type="term" value="P:peptidoglycan catabolic process"/>
    <property type="evidence" value="ECO:0007669"/>
    <property type="project" value="InterPro"/>
</dbReference>
<dbReference type="SUPFAM" id="SSF47090">
    <property type="entry name" value="PGBD-like"/>
    <property type="match status" value="1"/>
</dbReference>
<dbReference type="InterPro" id="IPR002477">
    <property type="entry name" value="Peptidoglycan-bd-like"/>
</dbReference>
<dbReference type="InterPro" id="IPR050695">
    <property type="entry name" value="N-acetylmuramoyl_amidase_3"/>
</dbReference>
<gene>
    <name evidence="3" type="ORF">DFR62_0250</name>
</gene>
<dbReference type="SUPFAM" id="SSF53187">
    <property type="entry name" value="Zn-dependent exopeptidases"/>
    <property type="match status" value="1"/>
</dbReference>
<dbReference type="Gene3D" id="1.10.101.10">
    <property type="entry name" value="PGBD-like superfamily/PGBD"/>
    <property type="match status" value="1"/>
</dbReference>
<comment type="caution">
    <text evidence="3">The sequence shown here is derived from an EMBL/GenBank/DDBJ whole genome shotgun (WGS) entry which is preliminary data.</text>
</comment>
<proteinExistence type="predicted"/>
<dbReference type="EMBL" id="RCCP01000001">
    <property type="protein sequence ID" value="RLJ90108.1"/>
    <property type="molecule type" value="Genomic_DNA"/>
</dbReference>
<dbReference type="Gene3D" id="3.40.50.12090">
    <property type="match status" value="1"/>
</dbReference>
<dbReference type="Pfam" id="PF01520">
    <property type="entry name" value="Amidase_3"/>
    <property type="match status" value="1"/>
</dbReference>
<dbReference type="OrthoDB" id="9763643at2"/>
<dbReference type="GO" id="GO:0008745">
    <property type="term" value="F:N-acetylmuramoyl-L-alanine amidase activity"/>
    <property type="evidence" value="ECO:0007669"/>
    <property type="project" value="InterPro"/>
</dbReference>
<dbReference type="Pfam" id="PF01471">
    <property type="entry name" value="PG_binding_1"/>
    <property type="match status" value="1"/>
</dbReference>
<dbReference type="InterPro" id="IPR036365">
    <property type="entry name" value="PGBD-like_sf"/>
</dbReference>
<evidence type="ECO:0000259" key="2">
    <source>
        <dbReference type="SMART" id="SM00646"/>
    </source>
</evidence>